<keyword evidence="2" id="KW-0479">Metal-binding</keyword>
<sequence length="709" mass="78610">MLSWLRLRLLSVLDATPLLPLMCADDGRRHDFREEEERKRETRQHQAIRQRQATHSLAWALDWTGLKSSGLNVTRAARVFLSAEQVIMDKEVVEISSETTATTATAPTTPTATSTSNTSTNTMANEEVLECKKEPVYQNTLQVVRVPVKHANLGIRSPAMDMSTMVELTSFSTLGKIQPFLVTISATAALLVDLHCHLTDKEVCGYLGGHWDINAHNLSILGAYPCRYAGKDKTAAAAVEAEISRAMEWKRMTLVGWYHSHPRSHASPSLRDVDAQLDYEIKMKGPSDNGYTPCVGLICSPYNTDANCYESNFNVFWSMPPPENRPHEYPRPMLLSYTLSQEQYISQDALEEIKKCIEYYKFEGGIDFTSKLHGNTTYLERLKNSLASKLPGRNNRTNSSYWDLIKEMIAPGYDDGSESPFANMKFPLMNDPIAQATGITPAANVFLTPVGFKPENSISAVQKAYAMQQRSESTSESNNHKDSSPSKHSPHIITTPDGIPTFRTGELTVSVKNAKNSKSEYDHGPTDLAKMDFKDRLDWMELARLNELQDLSKVPNYISEEFAKLTGVSFSELAKPMSSSAYSRTIASMLANIPPGKNLPSEQSESNDRRSGDFPDISIPFKPPTSSSPAPKAESNRSNTSAEDYSTTSEKKKPPPAEPMDTSGSFSGTEDLSMSSSKPDFGTTIDMSTKKQQHSIDSGDSLNLSKDRQ</sequence>
<reference evidence="10" key="1">
    <citation type="submission" date="2021-01" db="UniProtKB">
        <authorList>
            <consortium name="EnsemblMetazoa"/>
        </authorList>
    </citation>
    <scope>IDENTIFICATION</scope>
</reference>
<dbReference type="GO" id="GO:0046872">
    <property type="term" value="F:metal ion binding"/>
    <property type="evidence" value="ECO:0007669"/>
    <property type="project" value="UniProtKB-KW"/>
</dbReference>
<evidence type="ECO:0000313" key="11">
    <source>
        <dbReference type="Proteomes" id="UP000002358"/>
    </source>
</evidence>
<dbReference type="GeneID" id="100118321"/>
<feature type="signal peptide" evidence="8">
    <location>
        <begin position="1"/>
        <end position="15"/>
    </location>
</feature>
<dbReference type="InterPro" id="IPR028090">
    <property type="entry name" value="JAB_dom_prok"/>
</dbReference>
<comment type="similarity">
    <text evidence="6">Belongs to the peptidase M67 family.</text>
</comment>
<evidence type="ECO:0000256" key="4">
    <source>
        <dbReference type="ARBA" id="ARBA00022833"/>
    </source>
</evidence>
<evidence type="ECO:0000256" key="5">
    <source>
        <dbReference type="ARBA" id="ARBA00023049"/>
    </source>
</evidence>
<evidence type="ECO:0000256" key="2">
    <source>
        <dbReference type="ARBA" id="ARBA00022723"/>
    </source>
</evidence>
<dbReference type="InterPro" id="IPR050242">
    <property type="entry name" value="JAMM_MPN+_peptidase_M67A"/>
</dbReference>
<dbReference type="Pfam" id="PF14464">
    <property type="entry name" value="Prok-JAB"/>
    <property type="match status" value="1"/>
</dbReference>
<dbReference type="CDD" id="cd08067">
    <property type="entry name" value="MPN_2A_DUB"/>
    <property type="match status" value="1"/>
</dbReference>
<evidence type="ECO:0000256" key="1">
    <source>
        <dbReference type="ARBA" id="ARBA00022670"/>
    </source>
</evidence>
<dbReference type="SMR" id="A0A7M7J4M8"/>
<dbReference type="Gene3D" id="3.40.140.10">
    <property type="entry name" value="Cytidine Deaminase, domain 2"/>
    <property type="match status" value="1"/>
</dbReference>
<dbReference type="Proteomes" id="UP000002358">
    <property type="component" value="Chromosome 1"/>
</dbReference>
<evidence type="ECO:0000313" key="10">
    <source>
        <dbReference type="EnsemblMetazoa" id="XP_016845278"/>
    </source>
</evidence>
<evidence type="ECO:0000259" key="9">
    <source>
        <dbReference type="PROSITE" id="PS50249"/>
    </source>
</evidence>
<keyword evidence="11" id="KW-1185">Reference proteome</keyword>
<name>A0A7M7J4M8_NASVI</name>
<dbReference type="GO" id="GO:0006508">
    <property type="term" value="P:proteolysis"/>
    <property type="evidence" value="ECO:0007669"/>
    <property type="project" value="UniProtKB-KW"/>
</dbReference>
<keyword evidence="3" id="KW-0378">Hydrolase</keyword>
<evidence type="ECO:0000256" key="3">
    <source>
        <dbReference type="ARBA" id="ARBA00022801"/>
    </source>
</evidence>
<dbReference type="FunFam" id="3.40.140.10:FF:000053">
    <property type="entry name" value="MPN domain-containing protein CG4751"/>
    <property type="match status" value="1"/>
</dbReference>
<keyword evidence="1" id="KW-0645">Protease</keyword>
<feature type="compositionally biased region" description="Low complexity" evidence="7">
    <location>
        <begin position="624"/>
        <end position="633"/>
    </location>
</feature>
<dbReference type="AlphaFoldDB" id="A0A7M7J4M8"/>
<feature type="compositionally biased region" description="Polar residues" evidence="7">
    <location>
        <begin position="662"/>
        <end position="678"/>
    </location>
</feature>
<feature type="region of interest" description="Disordered" evidence="7">
    <location>
        <begin position="593"/>
        <end position="709"/>
    </location>
</feature>
<protein>
    <recommendedName>
        <fullName evidence="9">MPN domain-containing protein</fullName>
    </recommendedName>
</protein>
<feature type="region of interest" description="Disordered" evidence="7">
    <location>
        <begin position="463"/>
        <end position="501"/>
    </location>
</feature>
<evidence type="ECO:0000256" key="8">
    <source>
        <dbReference type="SAM" id="SignalP"/>
    </source>
</evidence>
<dbReference type="EnsemblMetazoa" id="XM_016989789">
    <property type="protein sequence ID" value="XP_016845278"/>
    <property type="gene ID" value="LOC100118321"/>
</dbReference>
<feature type="compositionally biased region" description="Polar residues" evidence="7">
    <location>
        <begin position="695"/>
        <end position="709"/>
    </location>
</feature>
<keyword evidence="5" id="KW-0482">Metalloprotease</keyword>
<keyword evidence="4" id="KW-0862">Zinc</keyword>
<dbReference type="OrthoDB" id="167806at2759"/>
<accession>A0A7M7J4M8</accession>
<organism evidence="10 11">
    <name type="scientific">Nasonia vitripennis</name>
    <name type="common">Parasitic wasp</name>
    <dbReference type="NCBI Taxonomy" id="7425"/>
    <lineage>
        <taxon>Eukaryota</taxon>
        <taxon>Metazoa</taxon>
        <taxon>Ecdysozoa</taxon>
        <taxon>Arthropoda</taxon>
        <taxon>Hexapoda</taxon>
        <taxon>Insecta</taxon>
        <taxon>Pterygota</taxon>
        <taxon>Neoptera</taxon>
        <taxon>Endopterygota</taxon>
        <taxon>Hymenoptera</taxon>
        <taxon>Apocrita</taxon>
        <taxon>Proctotrupomorpha</taxon>
        <taxon>Chalcidoidea</taxon>
        <taxon>Pteromalidae</taxon>
        <taxon>Pteromalinae</taxon>
        <taxon>Nasonia</taxon>
    </lineage>
</organism>
<dbReference type="RefSeq" id="XP_016845278.2">
    <property type="nucleotide sequence ID" value="XM_016989789.2"/>
</dbReference>
<proteinExistence type="inferred from homology"/>
<dbReference type="KEGG" id="nvi:100118321"/>
<feature type="chain" id="PRO_5029751361" description="MPN domain-containing protein" evidence="8">
    <location>
        <begin position="16"/>
        <end position="709"/>
    </location>
</feature>
<feature type="region of interest" description="Disordered" evidence="7">
    <location>
        <begin position="97"/>
        <end position="121"/>
    </location>
</feature>
<dbReference type="SUPFAM" id="SSF102712">
    <property type="entry name" value="JAB1/MPN domain"/>
    <property type="match status" value="1"/>
</dbReference>
<dbReference type="GO" id="GO:0008237">
    <property type="term" value="F:metallopeptidase activity"/>
    <property type="evidence" value="ECO:0007669"/>
    <property type="project" value="UniProtKB-KW"/>
</dbReference>
<dbReference type="InterPro" id="IPR037518">
    <property type="entry name" value="MPN"/>
</dbReference>
<feature type="domain" description="MPN" evidence="9">
    <location>
        <begin position="182"/>
        <end position="318"/>
    </location>
</feature>
<evidence type="ECO:0000256" key="6">
    <source>
        <dbReference type="ARBA" id="ARBA00061577"/>
    </source>
</evidence>
<dbReference type="PANTHER" id="PTHR10410">
    <property type="entry name" value="EUKARYOTIC TRANSLATION INITIATION FACTOR 3 -RELATED"/>
    <property type="match status" value="1"/>
</dbReference>
<evidence type="ECO:0000256" key="7">
    <source>
        <dbReference type="SAM" id="MobiDB-lite"/>
    </source>
</evidence>
<dbReference type="InParanoid" id="A0A7M7J4M8"/>
<keyword evidence="8" id="KW-0732">Signal</keyword>
<dbReference type="PROSITE" id="PS50249">
    <property type="entry name" value="MPN"/>
    <property type="match status" value="1"/>
</dbReference>
<feature type="compositionally biased region" description="Polar residues" evidence="7">
    <location>
        <begin position="636"/>
        <end position="648"/>
    </location>
</feature>